<dbReference type="EMBL" id="AWGB01000069">
    <property type="protein sequence ID" value="ESQ83634.1"/>
    <property type="molecule type" value="Genomic_DNA"/>
</dbReference>
<dbReference type="Proteomes" id="UP000017837">
    <property type="component" value="Unassembled WGS sequence"/>
</dbReference>
<dbReference type="AlphaFoldDB" id="V4P984"/>
<dbReference type="PATRIC" id="fig|1121022.4.peg.4135"/>
<sequence>MTTPSAQILKRIMFTYLKNITAKSFAVCGFRERSGRADVEPTRRVSALKSAGAIHAVMFGRHGALMLSLDLRDELDVPLRNAADWRPLSQAAELAIWLTGEDRRIDQN</sequence>
<gene>
    <name evidence="1" type="ORF">ABENE_20190</name>
</gene>
<comment type="caution">
    <text evidence="1">The sequence shown here is derived from an EMBL/GenBank/DDBJ whole genome shotgun (WGS) entry which is preliminary data.</text>
</comment>
<evidence type="ECO:0000313" key="2">
    <source>
        <dbReference type="Proteomes" id="UP000017837"/>
    </source>
</evidence>
<name>V4P984_9CAUL</name>
<reference evidence="1 2" key="1">
    <citation type="journal article" date="2014" name="Nature">
        <title>Sequential evolution of bacterial morphology by co-option of a developmental regulator.</title>
        <authorList>
            <person name="Jiang C."/>
            <person name="Brown P.J."/>
            <person name="Ducret A."/>
            <person name="Brun Y.V."/>
        </authorList>
    </citation>
    <scope>NUCLEOTIDE SEQUENCE [LARGE SCALE GENOMIC DNA]</scope>
    <source>
        <strain evidence="1 2">DSM 16100</strain>
    </source>
</reference>
<proteinExistence type="predicted"/>
<keyword evidence="2" id="KW-1185">Reference proteome</keyword>
<organism evidence="1 2">
    <name type="scientific">Asticcacaulis benevestitus DSM 16100 = ATCC BAA-896</name>
    <dbReference type="NCBI Taxonomy" id="1121022"/>
    <lineage>
        <taxon>Bacteria</taxon>
        <taxon>Pseudomonadati</taxon>
        <taxon>Pseudomonadota</taxon>
        <taxon>Alphaproteobacteria</taxon>
        <taxon>Caulobacterales</taxon>
        <taxon>Caulobacteraceae</taxon>
        <taxon>Asticcacaulis</taxon>
    </lineage>
</organism>
<protein>
    <submittedName>
        <fullName evidence="1">Uncharacterized protein</fullName>
    </submittedName>
</protein>
<evidence type="ECO:0000313" key="1">
    <source>
        <dbReference type="EMBL" id="ESQ83634.1"/>
    </source>
</evidence>
<accession>V4P984</accession>